<feature type="transmembrane region" description="Helical" evidence="5">
    <location>
        <begin position="7"/>
        <end position="36"/>
    </location>
</feature>
<feature type="transmembrane region" description="Helical" evidence="5">
    <location>
        <begin position="42"/>
        <end position="65"/>
    </location>
</feature>
<feature type="transmembrane region" description="Helical" evidence="5">
    <location>
        <begin position="449"/>
        <end position="465"/>
    </location>
</feature>
<feature type="domain" description="O-antigen ligase-related" evidence="6">
    <location>
        <begin position="231"/>
        <end position="395"/>
    </location>
</feature>
<keyword evidence="2 5" id="KW-0812">Transmembrane</keyword>
<evidence type="ECO:0000256" key="1">
    <source>
        <dbReference type="ARBA" id="ARBA00004141"/>
    </source>
</evidence>
<comment type="caution">
    <text evidence="7">The sequence shown here is derived from an EMBL/GenBank/DDBJ whole genome shotgun (WGS) entry which is preliminary data.</text>
</comment>
<dbReference type="PANTHER" id="PTHR37422">
    <property type="entry name" value="TEICHURONIC ACID BIOSYNTHESIS PROTEIN TUAE"/>
    <property type="match status" value="1"/>
</dbReference>
<feature type="transmembrane region" description="Helical" evidence="5">
    <location>
        <begin position="387"/>
        <end position="407"/>
    </location>
</feature>
<name>A0A1J4T6D9_9BACT</name>
<gene>
    <name evidence="7" type="ORF">AUJ35_02245</name>
</gene>
<evidence type="ECO:0000256" key="5">
    <source>
        <dbReference type="SAM" id="Phobius"/>
    </source>
</evidence>
<evidence type="ECO:0000259" key="6">
    <source>
        <dbReference type="Pfam" id="PF04932"/>
    </source>
</evidence>
<evidence type="ECO:0000256" key="2">
    <source>
        <dbReference type="ARBA" id="ARBA00022692"/>
    </source>
</evidence>
<evidence type="ECO:0000313" key="8">
    <source>
        <dbReference type="Proteomes" id="UP000182860"/>
    </source>
</evidence>
<feature type="transmembrane region" description="Helical" evidence="5">
    <location>
        <begin position="145"/>
        <end position="164"/>
    </location>
</feature>
<evidence type="ECO:0000256" key="4">
    <source>
        <dbReference type="ARBA" id="ARBA00023136"/>
    </source>
</evidence>
<reference evidence="7 8" key="1">
    <citation type="journal article" date="2016" name="Environ. Microbiol.">
        <title>Genomic resolution of a cold subsurface aquifer community provides metabolic insights for novel microbes adapted to high CO concentrations.</title>
        <authorList>
            <person name="Probst A.J."/>
            <person name="Castelle C.J."/>
            <person name="Singh A."/>
            <person name="Brown C.T."/>
            <person name="Anantharaman K."/>
            <person name="Sharon I."/>
            <person name="Hug L.A."/>
            <person name="Burstein D."/>
            <person name="Emerson J.B."/>
            <person name="Thomas B.C."/>
            <person name="Banfield J.F."/>
        </authorList>
    </citation>
    <scope>NUCLEOTIDE SEQUENCE [LARGE SCALE GENOMIC DNA]</scope>
    <source>
        <strain evidence="7">CG1_02_41_21</strain>
    </source>
</reference>
<accession>A0A1J4T6D9</accession>
<feature type="transmembrane region" description="Helical" evidence="5">
    <location>
        <begin position="184"/>
        <end position="206"/>
    </location>
</feature>
<organism evidence="7 8">
    <name type="scientific">Candidatus Falkowbacteria bacterium CG1_02_41_21</name>
    <dbReference type="NCBI Taxonomy" id="1805147"/>
    <lineage>
        <taxon>Bacteria</taxon>
        <taxon>Candidatus Falkowiibacteriota</taxon>
    </lineage>
</organism>
<feature type="transmembrane region" description="Helical" evidence="5">
    <location>
        <begin position="113"/>
        <end position="133"/>
    </location>
</feature>
<evidence type="ECO:0000313" key="7">
    <source>
        <dbReference type="EMBL" id="OIO07346.1"/>
    </source>
</evidence>
<proteinExistence type="predicted"/>
<dbReference type="PANTHER" id="PTHR37422:SF13">
    <property type="entry name" value="LIPOPOLYSACCHARIDE BIOSYNTHESIS PROTEIN PA4999-RELATED"/>
    <property type="match status" value="1"/>
</dbReference>
<feature type="transmembrane region" description="Helical" evidence="5">
    <location>
        <begin position="85"/>
        <end position="107"/>
    </location>
</feature>
<feature type="transmembrane region" description="Helical" evidence="5">
    <location>
        <begin position="246"/>
        <end position="262"/>
    </location>
</feature>
<dbReference type="InterPro" id="IPR007016">
    <property type="entry name" value="O-antigen_ligase-rel_domated"/>
</dbReference>
<dbReference type="GO" id="GO:0016020">
    <property type="term" value="C:membrane"/>
    <property type="evidence" value="ECO:0007669"/>
    <property type="project" value="UniProtKB-SubCell"/>
</dbReference>
<sequence length="471" mass="53945">MFNVLVLIYAIFYLILTQIRPVWALMLIIVALPAYLIRFSLVGIPCTLLELMIILSFGAWVVKILKDYKFDLKKYWREKRNRASYPFKLEIVALLLISYGAVFVAALSSSALGIFKAYFLEPIIWFILVINILGKEKKASEKIIWSMLISALLVSAVAIYQKITGQFIFNEFWANEATRRAVSFFGYPNAVGLYLAPIVVIMISFLQQKLFSNSDNKTRKNILEIVIIAVAIILSLLSIYFAKSEGALAGIVAAVIFYGLLVNKKMRQVTLATLVIGLMFIVSPPKLLDYAKHKIILTNLSGQIRREQWIETKKMLSSNYAWILGAGLSQYPIKVLPYHQEGIFVKNDDPNWLQKVRTSAAYRAQVWQPTEVYMYPHNIFLNFWTELGLLGMLLFTWIIGKYIYCAIKLFRSESRRKRVDRFVILGLGAAMVAILVHGLVDVPYFKNDLAVFFWLLVAFLGLYLVDYKNKE</sequence>
<evidence type="ECO:0000256" key="3">
    <source>
        <dbReference type="ARBA" id="ARBA00022989"/>
    </source>
</evidence>
<dbReference type="Proteomes" id="UP000182860">
    <property type="component" value="Unassembled WGS sequence"/>
</dbReference>
<dbReference type="Pfam" id="PF04932">
    <property type="entry name" value="Wzy_C"/>
    <property type="match status" value="1"/>
</dbReference>
<dbReference type="AlphaFoldDB" id="A0A1J4T6D9"/>
<feature type="transmembrane region" description="Helical" evidence="5">
    <location>
        <begin position="222"/>
        <end position="240"/>
    </location>
</feature>
<dbReference type="InterPro" id="IPR051533">
    <property type="entry name" value="WaaL-like"/>
</dbReference>
<feature type="transmembrane region" description="Helical" evidence="5">
    <location>
        <begin position="269"/>
        <end position="288"/>
    </location>
</feature>
<comment type="subcellular location">
    <subcellularLocation>
        <location evidence="1">Membrane</location>
        <topology evidence="1">Multi-pass membrane protein</topology>
    </subcellularLocation>
</comment>
<feature type="transmembrane region" description="Helical" evidence="5">
    <location>
        <begin position="419"/>
        <end position="437"/>
    </location>
</feature>
<keyword evidence="3 5" id="KW-1133">Transmembrane helix</keyword>
<protein>
    <recommendedName>
        <fullName evidence="6">O-antigen ligase-related domain-containing protein</fullName>
    </recommendedName>
</protein>
<dbReference type="EMBL" id="MNUV01000042">
    <property type="protein sequence ID" value="OIO07346.1"/>
    <property type="molecule type" value="Genomic_DNA"/>
</dbReference>
<keyword evidence="4 5" id="KW-0472">Membrane</keyword>